<accession>A0A1X6PI68</accession>
<dbReference type="EMBL" id="KV918772">
    <property type="protein sequence ID" value="OSX80584.1"/>
    <property type="molecule type" value="Genomic_DNA"/>
</dbReference>
<keyword evidence="2" id="KW-1185">Reference proteome</keyword>
<dbReference type="Proteomes" id="UP000218209">
    <property type="component" value="Unassembled WGS sequence"/>
</dbReference>
<protein>
    <submittedName>
        <fullName evidence="1">Uncharacterized protein</fullName>
    </submittedName>
</protein>
<name>A0A1X6PI68_PORUM</name>
<sequence length="49" mass="5491">MRGPDCYGLTVELGISNVVAATRELQIERARNLVHFKSGAVQRLWQHLG</sequence>
<proteinExistence type="predicted"/>
<evidence type="ECO:0000313" key="1">
    <source>
        <dbReference type="EMBL" id="OSX80584.1"/>
    </source>
</evidence>
<gene>
    <name evidence="1" type="ORF">BU14_0049s0028</name>
</gene>
<reference evidence="1 2" key="1">
    <citation type="submission" date="2017-03" db="EMBL/GenBank/DDBJ databases">
        <title>WGS assembly of Porphyra umbilicalis.</title>
        <authorList>
            <person name="Brawley S.H."/>
            <person name="Blouin N.A."/>
            <person name="Ficko-Blean E."/>
            <person name="Wheeler G.L."/>
            <person name="Lohr M."/>
            <person name="Goodson H.V."/>
            <person name="Jenkins J.W."/>
            <person name="Blaby-Haas C.E."/>
            <person name="Helliwell K.E."/>
            <person name="Chan C."/>
            <person name="Marriage T."/>
            <person name="Bhattacharya D."/>
            <person name="Klein A.S."/>
            <person name="Badis Y."/>
            <person name="Brodie J."/>
            <person name="Cao Y."/>
            <person name="Collen J."/>
            <person name="Dittami S.M."/>
            <person name="Gachon C.M."/>
            <person name="Green B.R."/>
            <person name="Karpowicz S."/>
            <person name="Kim J.W."/>
            <person name="Kudahl U."/>
            <person name="Lin S."/>
            <person name="Michel G."/>
            <person name="Mittag M."/>
            <person name="Olson B.J."/>
            <person name="Pangilinan J."/>
            <person name="Peng Y."/>
            <person name="Qiu H."/>
            <person name="Shu S."/>
            <person name="Singer J.T."/>
            <person name="Smith A.G."/>
            <person name="Sprecher B.N."/>
            <person name="Wagner V."/>
            <person name="Wang W."/>
            <person name="Wang Z.-Y."/>
            <person name="Yan J."/>
            <person name="Yarish C."/>
            <person name="Zoeuner-Riek S."/>
            <person name="Zhuang Y."/>
            <person name="Zou Y."/>
            <person name="Lindquist E.A."/>
            <person name="Grimwood J."/>
            <person name="Barry K."/>
            <person name="Rokhsar D.S."/>
            <person name="Schmutz J."/>
            <person name="Stiller J.W."/>
            <person name="Grossman A.R."/>
            <person name="Prochnik S.E."/>
        </authorList>
    </citation>
    <scope>NUCLEOTIDE SEQUENCE [LARGE SCALE GENOMIC DNA]</scope>
    <source>
        <strain evidence="1">4086291</strain>
    </source>
</reference>
<dbReference type="AlphaFoldDB" id="A0A1X6PI68"/>
<evidence type="ECO:0000313" key="2">
    <source>
        <dbReference type="Proteomes" id="UP000218209"/>
    </source>
</evidence>
<organism evidence="1 2">
    <name type="scientific">Porphyra umbilicalis</name>
    <name type="common">Purple laver</name>
    <name type="synonym">Red alga</name>
    <dbReference type="NCBI Taxonomy" id="2786"/>
    <lineage>
        <taxon>Eukaryota</taxon>
        <taxon>Rhodophyta</taxon>
        <taxon>Bangiophyceae</taxon>
        <taxon>Bangiales</taxon>
        <taxon>Bangiaceae</taxon>
        <taxon>Porphyra</taxon>
    </lineage>
</organism>